<proteinExistence type="inferred from homology"/>
<evidence type="ECO:0000313" key="5">
    <source>
        <dbReference type="EMBL" id="KIK18867.1"/>
    </source>
</evidence>
<dbReference type="PANTHER" id="PTHR10196">
    <property type="entry name" value="SUGAR KINASE"/>
    <property type="match status" value="1"/>
</dbReference>
<feature type="compositionally biased region" description="Polar residues" evidence="4">
    <location>
        <begin position="621"/>
        <end position="630"/>
    </location>
</feature>
<keyword evidence="2" id="KW-0808">Transferase</keyword>
<dbReference type="EMBL" id="KN833795">
    <property type="protein sequence ID" value="KIK18867.1"/>
    <property type="molecule type" value="Genomic_DNA"/>
</dbReference>
<keyword evidence="6" id="KW-1185">Reference proteome</keyword>
<reference evidence="6" key="2">
    <citation type="submission" date="2015-01" db="EMBL/GenBank/DDBJ databases">
        <title>Evolutionary Origins and Diversification of the Mycorrhizal Mutualists.</title>
        <authorList>
            <consortium name="DOE Joint Genome Institute"/>
            <consortium name="Mycorrhizal Genomics Consortium"/>
            <person name="Kohler A."/>
            <person name="Kuo A."/>
            <person name="Nagy L.G."/>
            <person name="Floudas D."/>
            <person name="Copeland A."/>
            <person name="Barry K.W."/>
            <person name="Cichocki N."/>
            <person name="Veneault-Fourrey C."/>
            <person name="LaButti K."/>
            <person name="Lindquist E.A."/>
            <person name="Lipzen A."/>
            <person name="Lundell T."/>
            <person name="Morin E."/>
            <person name="Murat C."/>
            <person name="Riley R."/>
            <person name="Ohm R."/>
            <person name="Sun H."/>
            <person name="Tunlid A."/>
            <person name="Henrissat B."/>
            <person name="Grigoriev I.V."/>
            <person name="Hibbett D.S."/>
            <person name="Martin F."/>
        </authorList>
    </citation>
    <scope>NUCLEOTIDE SEQUENCE [LARGE SCALE GENOMIC DNA]</scope>
    <source>
        <strain evidence="6">441</strain>
    </source>
</reference>
<dbReference type="HOGENOM" id="CLU_016149_6_0_1"/>
<feature type="region of interest" description="Disordered" evidence="4">
    <location>
        <begin position="687"/>
        <end position="732"/>
    </location>
</feature>
<dbReference type="GO" id="GO:0005829">
    <property type="term" value="C:cytosol"/>
    <property type="evidence" value="ECO:0007669"/>
    <property type="project" value="TreeGrafter"/>
</dbReference>
<comment type="similarity">
    <text evidence="1">Belongs to the FGGY kinase family.</text>
</comment>
<name>A0A0C9Z8X3_9AGAM</name>
<dbReference type="PANTHER" id="PTHR10196:SF57">
    <property type="entry name" value="XYLULOSE KINASE"/>
    <property type="match status" value="1"/>
</dbReference>
<dbReference type="GO" id="GO:0004856">
    <property type="term" value="F:D-xylulokinase activity"/>
    <property type="evidence" value="ECO:0007669"/>
    <property type="project" value="TreeGrafter"/>
</dbReference>
<evidence type="ECO:0008006" key="7">
    <source>
        <dbReference type="Google" id="ProtNLM"/>
    </source>
</evidence>
<evidence type="ECO:0000256" key="2">
    <source>
        <dbReference type="ARBA" id="ARBA00022679"/>
    </source>
</evidence>
<dbReference type="Gene3D" id="3.30.420.40">
    <property type="match status" value="2"/>
</dbReference>
<evidence type="ECO:0000256" key="3">
    <source>
        <dbReference type="ARBA" id="ARBA00022777"/>
    </source>
</evidence>
<reference evidence="5 6" key="1">
    <citation type="submission" date="2014-04" db="EMBL/GenBank/DDBJ databases">
        <authorList>
            <consortium name="DOE Joint Genome Institute"/>
            <person name="Kuo A."/>
            <person name="Kohler A."/>
            <person name="Costa M.D."/>
            <person name="Nagy L.G."/>
            <person name="Floudas D."/>
            <person name="Copeland A."/>
            <person name="Barry K.W."/>
            <person name="Cichocki N."/>
            <person name="Veneault-Fourrey C."/>
            <person name="LaButti K."/>
            <person name="Lindquist E.A."/>
            <person name="Lipzen A."/>
            <person name="Lundell T."/>
            <person name="Morin E."/>
            <person name="Murat C."/>
            <person name="Sun H."/>
            <person name="Tunlid A."/>
            <person name="Henrissat B."/>
            <person name="Grigoriev I.V."/>
            <person name="Hibbett D.S."/>
            <person name="Martin F."/>
            <person name="Nordberg H.P."/>
            <person name="Cantor M.N."/>
            <person name="Hua S.X."/>
        </authorList>
    </citation>
    <scope>NUCLEOTIDE SEQUENCE [LARGE SCALE GENOMIC DNA]</scope>
    <source>
        <strain evidence="5 6">441</strain>
    </source>
</reference>
<organism evidence="5 6">
    <name type="scientific">Pisolithus microcarpus 441</name>
    <dbReference type="NCBI Taxonomy" id="765257"/>
    <lineage>
        <taxon>Eukaryota</taxon>
        <taxon>Fungi</taxon>
        <taxon>Dikarya</taxon>
        <taxon>Basidiomycota</taxon>
        <taxon>Agaricomycotina</taxon>
        <taxon>Agaricomycetes</taxon>
        <taxon>Agaricomycetidae</taxon>
        <taxon>Boletales</taxon>
        <taxon>Sclerodermatineae</taxon>
        <taxon>Pisolithaceae</taxon>
        <taxon>Pisolithus</taxon>
    </lineage>
</organism>
<dbReference type="STRING" id="765257.A0A0C9Z8X3"/>
<evidence type="ECO:0000256" key="1">
    <source>
        <dbReference type="ARBA" id="ARBA00009156"/>
    </source>
</evidence>
<sequence length="786" mass="83911">MAPGQKSGPALFLGLELATDQLRASIVDESLELVGVECVDFDSELPEYQTQGGIFTTPGDAYTTPVDMWVKALDFLLEKLARNHDVTRIKAIGGCAQYAVVWWKSTPIPSFPALDPRLPLHSQLPPNTFSLANTPVAQDTSAHTHALALEALLGGPDLMAARVGTCASASLLSAQLLRVRESWTSDVWSRTGKIQLASTFIASMIVGEWVNIGEAEACATGMWSHVAGQANQGHWDDGVLEIIGGSREEGRRIRGWLGEVDLTSGRKTANLSRYICERYGFEPDTIVTPFTSDYLSAYLSICPSLGDAVLSFGPMDTLMTPAQHYIPTRLYSLFPHPAQDTNEKRRYIAMLTSRNADVPRALVRDMYTKSWSAFDRLVAIVPPGGSIGLDDKLFSFWLLQPDSYPLSHVKGIYRFETGIKVNEFRDLRANPRCLLESQVLSFRVRWSRMVSTGVLGSNVTRNRGNVQAPSPSPSALASSGQSARAASLGLPFDPYDFSPLPTRVLVTGAAANFPSVANLVGDVFNASVFMPNTQVDSAQVVPHRNAPAPGFPSRASLGGAYMARWIWGKERSSVVSGSSAGRGLGGFEEEIRRLHGKRWVASGCTLLRTNVNAPLGGNPGSGANSGTSTPYGARSGLGSTVFVEEEEDELEEMERNRGLLAPASVFAGGFADRDLGRDIGRMRALPGSADALSSGGPSGVQPSTTTFAASDPNAGRVSPGGTGGSAATSVPQATSLTPVTALPTLDGEAQIGLAKVAEADVDAFMTYAAIVPEYCRLEGMLCKSLV</sequence>
<dbReference type="OrthoDB" id="1728974at2759"/>
<dbReference type="SUPFAM" id="SSF53067">
    <property type="entry name" value="Actin-like ATPase domain"/>
    <property type="match status" value="1"/>
</dbReference>
<feature type="region of interest" description="Disordered" evidence="4">
    <location>
        <begin position="613"/>
        <end position="637"/>
    </location>
</feature>
<gene>
    <name evidence="5" type="ORF">PISMIDRAFT_683708</name>
</gene>
<keyword evidence="3" id="KW-0418">Kinase</keyword>
<accession>A0A0C9Z8X3</accession>
<dbReference type="Proteomes" id="UP000054018">
    <property type="component" value="Unassembled WGS sequence"/>
</dbReference>
<evidence type="ECO:0000256" key="4">
    <source>
        <dbReference type="SAM" id="MobiDB-lite"/>
    </source>
</evidence>
<dbReference type="GO" id="GO:0005997">
    <property type="term" value="P:xylulose metabolic process"/>
    <property type="evidence" value="ECO:0007669"/>
    <property type="project" value="TreeGrafter"/>
</dbReference>
<evidence type="ECO:0000313" key="6">
    <source>
        <dbReference type="Proteomes" id="UP000054018"/>
    </source>
</evidence>
<protein>
    <recommendedName>
        <fullName evidence="7">Actin-like ATPase domain-containing protein</fullName>
    </recommendedName>
</protein>
<dbReference type="AlphaFoldDB" id="A0A0C9Z8X3"/>
<dbReference type="InterPro" id="IPR043129">
    <property type="entry name" value="ATPase_NBD"/>
</dbReference>